<dbReference type="AlphaFoldDB" id="I4GVB5"/>
<gene>
    <name evidence="2" type="ORF">MICAE_2110004</name>
</gene>
<feature type="domain" description="DUF6883" evidence="1">
    <location>
        <begin position="5"/>
        <end position="77"/>
    </location>
</feature>
<evidence type="ECO:0000313" key="2">
    <source>
        <dbReference type="EMBL" id="CCI13739.1"/>
    </source>
</evidence>
<reference evidence="2 3" key="1">
    <citation type="submission" date="2012-04" db="EMBL/GenBank/DDBJ databases">
        <authorList>
            <person name="Genoscope - CEA"/>
        </authorList>
    </citation>
    <scope>NUCLEOTIDE SEQUENCE [LARGE SCALE GENOMIC DNA]</scope>
    <source>
        <strain evidence="2 3">9806</strain>
    </source>
</reference>
<protein>
    <recommendedName>
        <fullName evidence="1">DUF6883 domain-containing protein</fullName>
    </recommendedName>
</protein>
<dbReference type="InterPro" id="IPR049250">
    <property type="entry name" value="DUF6883"/>
</dbReference>
<evidence type="ECO:0000313" key="3">
    <source>
        <dbReference type="Proteomes" id="UP000003273"/>
    </source>
</evidence>
<sequence length="84" mass="9607">MQIPSKAIIPEDKLTRYLLVFRDKDDKSKFLAQAGFTLDNADSLQKAIIQLITVEDAIKDGKNEYGIFYRVEGMLSGWVELNIR</sequence>
<dbReference type="RefSeq" id="WP_002784042.1">
    <property type="nucleotide sequence ID" value="NZ_HE973244.1"/>
</dbReference>
<dbReference type="Pfam" id="PF21814">
    <property type="entry name" value="DUF6883"/>
    <property type="match status" value="1"/>
</dbReference>
<dbReference type="EMBL" id="CAIL01000126">
    <property type="protein sequence ID" value="CCI13739.1"/>
    <property type="molecule type" value="Genomic_DNA"/>
</dbReference>
<proteinExistence type="predicted"/>
<comment type="caution">
    <text evidence="2">The sequence shown here is derived from an EMBL/GenBank/DDBJ whole genome shotgun (WGS) entry which is preliminary data.</text>
</comment>
<evidence type="ECO:0000259" key="1">
    <source>
        <dbReference type="Pfam" id="PF21814"/>
    </source>
</evidence>
<dbReference type="HOGENOM" id="CLU_137827_2_0_3"/>
<organism evidence="2 3">
    <name type="scientific">Microcystis aeruginosa PCC 9806</name>
    <dbReference type="NCBI Taxonomy" id="1160282"/>
    <lineage>
        <taxon>Bacteria</taxon>
        <taxon>Bacillati</taxon>
        <taxon>Cyanobacteriota</taxon>
        <taxon>Cyanophyceae</taxon>
        <taxon>Oscillatoriophycideae</taxon>
        <taxon>Chroococcales</taxon>
        <taxon>Microcystaceae</taxon>
        <taxon>Microcystis</taxon>
    </lineage>
</organism>
<accession>I4GVB5</accession>
<name>I4GVB5_MICAE</name>
<dbReference type="Proteomes" id="UP000003273">
    <property type="component" value="Unassembled WGS sequence"/>
</dbReference>